<dbReference type="Proteomes" id="UP001176940">
    <property type="component" value="Unassembled WGS sequence"/>
</dbReference>
<keyword evidence="10" id="KW-0804">Transcription</keyword>
<reference evidence="15" key="1">
    <citation type="submission" date="2023-07" db="EMBL/GenBank/DDBJ databases">
        <authorList>
            <person name="Stuckert A."/>
        </authorList>
    </citation>
    <scope>NUCLEOTIDE SEQUENCE</scope>
</reference>
<dbReference type="Pfam" id="PF24540">
    <property type="entry name" value="zf-C2H2_REST"/>
    <property type="match status" value="1"/>
</dbReference>
<evidence type="ECO:0000256" key="12">
    <source>
        <dbReference type="PROSITE-ProRule" id="PRU00042"/>
    </source>
</evidence>
<evidence type="ECO:0000256" key="5">
    <source>
        <dbReference type="ARBA" id="ARBA00022723"/>
    </source>
</evidence>
<evidence type="ECO:0000313" key="16">
    <source>
        <dbReference type="Proteomes" id="UP001176940"/>
    </source>
</evidence>
<comment type="caution">
    <text evidence="15">The sequence shown here is derived from an EMBL/GenBank/DDBJ whole genome shotgun (WGS) entry which is preliminary data.</text>
</comment>
<dbReference type="EMBL" id="CAUEEQ010054473">
    <property type="protein sequence ID" value="CAJ0962155.1"/>
    <property type="molecule type" value="Genomic_DNA"/>
</dbReference>
<evidence type="ECO:0000256" key="3">
    <source>
        <dbReference type="ARBA" id="ARBA00022490"/>
    </source>
</evidence>
<protein>
    <recommendedName>
        <fullName evidence="14">C2H2-type domain-containing protein</fullName>
    </recommendedName>
</protein>
<dbReference type="PANTHER" id="PTHR24403:SF102">
    <property type="entry name" value="RE1-SILENCING TRANSCRIPTION FACTOR"/>
    <property type="match status" value="1"/>
</dbReference>
<evidence type="ECO:0000256" key="4">
    <source>
        <dbReference type="ARBA" id="ARBA00022491"/>
    </source>
</evidence>
<accession>A0ABN9MG65</accession>
<keyword evidence="8" id="KW-0862">Zinc</keyword>
<dbReference type="SUPFAM" id="SSF57667">
    <property type="entry name" value="beta-beta-alpha zinc fingers"/>
    <property type="match status" value="1"/>
</dbReference>
<keyword evidence="5" id="KW-0479">Metal-binding</keyword>
<dbReference type="SMART" id="SM00355">
    <property type="entry name" value="ZnF_C2H2"/>
    <property type="match status" value="4"/>
</dbReference>
<evidence type="ECO:0000256" key="7">
    <source>
        <dbReference type="ARBA" id="ARBA00022771"/>
    </source>
</evidence>
<keyword evidence="16" id="KW-1185">Reference proteome</keyword>
<dbReference type="Gene3D" id="3.30.160.60">
    <property type="entry name" value="Classic Zinc Finger"/>
    <property type="match status" value="1"/>
</dbReference>
<name>A0ABN9MG65_9NEOB</name>
<keyword evidence="4" id="KW-0678">Repressor</keyword>
<evidence type="ECO:0000256" key="2">
    <source>
        <dbReference type="ARBA" id="ARBA00004496"/>
    </source>
</evidence>
<evidence type="ECO:0000256" key="11">
    <source>
        <dbReference type="ARBA" id="ARBA00023242"/>
    </source>
</evidence>
<keyword evidence="9" id="KW-0805">Transcription regulation</keyword>
<evidence type="ECO:0000256" key="1">
    <source>
        <dbReference type="ARBA" id="ARBA00004123"/>
    </source>
</evidence>
<feature type="compositionally biased region" description="Basic and acidic residues" evidence="13">
    <location>
        <begin position="155"/>
        <end position="176"/>
    </location>
</feature>
<comment type="subcellular location">
    <subcellularLocation>
        <location evidence="2">Cytoplasm</location>
    </subcellularLocation>
    <subcellularLocation>
        <location evidence="1">Nucleus</location>
    </subcellularLocation>
</comment>
<evidence type="ECO:0000256" key="13">
    <source>
        <dbReference type="SAM" id="MobiDB-lite"/>
    </source>
</evidence>
<organism evidence="15 16">
    <name type="scientific">Ranitomeya imitator</name>
    <name type="common">mimic poison frog</name>
    <dbReference type="NCBI Taxonomy" id="111125"/>
    <lineage>
        <taxon>Eukaryota</taxon>
        <taxon>Metazoa</taxon>
        <taxon>Chordata</taxon>
        <taxon>Craniata</taxon>
        <taxon>Vertebrata</taxon>
        <taxon>Euteleostomi</taxon>
        <taxon>Amphibia</taxon>
        <taxon>Batrachia</taxon>
        <taxon>Anura</taxon>
        <taxon>Neobatrachia</taxon>
        <taxon>Hyloidea</taxon>
        <taxon>Dendrobatidae</taxon>
        <taxon>Dendrobatinae</taxon>
        <taxon>Ranitomeya</taxon>
    </lineage>
</organism>
<evidence type="ECO:0000256" key="6">
    <source>
        <dbReference type="ARBA" id="ARBA00022737"/>
    </source>
</evidence>
<dbReference type="PROSITE" id="PS50157">
    <property type="entry name" value="ZINC_FINGER_C2H2_2"/>
    <property type="match status" value="1"/>
</dbReference>
<proteinExistence type="predicted"/>
<feature type="region of interest" description="Disordered" evidence="13">
    <location>
        <begin position="121"/>
        <end position="176"/>
    </location>
</feature>
<keyword evidence="6" id="KW-0677">Repeat</keyword>
<keyword evidence="7 12" id="KW-0863">Zinc-finger</keyword>
<evidence type="ECO:0000259" key="14">
    <source>
        <dbReference type="PROSITE" id="PS50157"/>
    </source>
</evidence>
<dbReference type="InterPro" id="IPR036236">
    <property type="entry name" value="Znf_C2H2_sf"/>
</dbReference>
<evidence type="ECO:0000256" key="8">
    <source>
        <dbReference type="ARBA" id="ARBA00022833"/>
    </source>
</evidence>
<sequence>MLPVKNAKGPCTARNPVRPAVKGQGVFTMATQMVSQPSGSNLFCNSGNFGIGDMYGLHDLSKAEMAAPRLIMLANVALTGEANNGCCDYSMDEDRQMAELTTVYDNSYSDSDGERMEIEESNIAGESDMLETMNEEPSGVQEEKPCDQQPTSSETRLEVEPEKKNETSPSRTEDKTKCVKSKPFRCRPCQYQAESEEEFVHHIKDHSAKRFIDHDSNKNVQDSGSCSPEEVDFSIGPIRCDRCGYNTNRLDHYLAHLKHHDKASDNERVYKCTICTYTTVSEYHWKKHLRNHFPRIVYTCSQCSYFSDRKNNYIQHIRTHTGKYFEM</sequence>
<dbReference type="PANTHER" id="PTHR24403">
    <property type="entry name" value="ZINC FINGER PROTEIN"/>
    <property type="match status" value="1"/>
</dbReference>
<dbReference type="InterPro" id="IPR013087">
    <property type="entry name" value="Znf_C2H2_type"/>
</dbReference>
<gene>
    <name evidence="15" type="ORF">RIMI_LOCUS18101251</name>
</gene>
<evidence type="ECO:0000256" key="10">
    <source>
        <dbReference type="ARBA" id="ARBA00023163"/>
    </source>
</evidence>
<keyword evidence="3" id="KW-0963">Cytoplasm</keyword>
<dbReference type="InterPro" id="IPR050688">
    <property type="entry name" value="Zinc_finger/UBP_domain"/>
</dbReference>
<dbReference type="InterPro" id="IPR057281">
    <property type="entry name" value="Zfn-C2H2_REST"/>
</dbReference>
<evidence type="ECO:0000313" key="15">
    <source>
        <dbReference type="EMBL" id="CAJ0962155.1"/>
    </source>
</evidence>
<feature type="domain" description="C2H2-type" evidence="14">
    <location>
        <begin position="298"/>
        <end position="325"/>
    </location>
</feature>
<keyword evidence="11" id="KW-0539">Nucleus</keyword>
<evidence type="ECO:0000256" key="9">
    <source>
        <dbReference type="ARBA" id="ARBA00023015"/>
    </source>
</evidence>